<feature type="region of interest" description="Disordered" evidence="1">
    <location>
        <begin position="48"/>
        <end position="74"/>
    </location>
</feature>
<evidence type="ECO:0000313" key="2">
    <source>
        <dbReference type="EMBL" id="KAL2733556.1"/>
    </source>
</evidence>
<evidence type="ECO:0000256" key="1">
    <source>
        <dbReference type="SAM" id="MobiDB-lite"/>
    </source>
</evidence>
<sequence length="111" mass="12644">MARWNGLKDKIKHIYIEIVLRKGDLMDEVNGNVRIMDKDRNGLAELEAPSCNIQEETRETHPFKGSKGNEDPSALAKTLQSCEIRSAQSNFVEITEKLRSESTTGYYEKIN</sequence>
<organism evidence="2 3">
    <name type="scientific">Vespula maculifrons</name>
    <name type="common">Eastern yellow jacket</name>
    <name type="synonym">Wasp</name>
    <dbReference type="NCBI Taxonomy" id="7453"/>
    <lineage>
        <taxon>Eukaryota</taxon>
        <taxon>Metazoa</taxon>
        <taxon>Ecdysozoa</taxon>
        <taxon>Arthropoda</taxon>
        <taxon>Hexapoda</taxon>
        <taxon>Insecta</taxon>
        <taxon>Pterygota</taxon>
        <taxon>Neoptera</taxon>
        <taxon>Endopterygota</taxon>
        <taxon>Hymenoptera</taxon>
        <taxon>Apocrita</taxon>
        <taxon>Aculeata</taxon>
        <taxon>Vespoidea</taxon>
        <taxon>Vespidae</taxon>
        <taxon>Vespinae</taxon>
        <taxon>Vespula</taxon>
    </lineage>
</organism>
<accession>A0ABD2BL93</accession>
<dbReference type="AlphaFoldDB" id="A0ABD2BL93"/>
<reference evidence="2 3" key="1">
    <citation type="journal article" date="2024" name="Ann. Entomol. Soc. Am.">
        <title>Genomic analyses of the southern and eastern yellowjacket wasps (Hymenoptera: Vespidae) reveal evolutionary signatures of social life.</title>
        <authorList>
            <person name="Catto M.A."/>
            <person name="Caine P.B."/>
            <person name="Orr S.E."/>
            <person name="Hunt B.G."/>
            <person name="Goodisman M.A.D."/>
        </authorList>
    </citation>
    <scope>NUCLEOTIDE SEQUENCE [LARGE SCALE GENOMIC DNA]</scope>
    <source>
        <strain evidence="2">232</strain>
        <tissue evidence="2">Head and thorax</tissue>
    </source>
</reference>
<keyword evidence="3" id="KW-1185">Reference proteome</keyword>
<dbReference type="EMBL" id="JAYRBN010000073">
    <property type="protein sequence ID" value="KAL2733556.1"/>
    <property type="molecule type" value="Genomic_DNA"/>
</dbReference>
<dbReference type="Proteomes" id="UP001607303">
    <property type="component" value="Unassembled WGS sequence"/>
</dbReference>
<protein>
    <submittedName>
        <fullName evidence="2">Uncharacterized protein</fullName>
    </submittedName>
</protein>
<comment type="caution">
    <text evidence="2">The sequence shown here is derived from an EMBL/GenBank/DDBJ whole genome shotgun (WGS) entry which is preliminary data.</text>
</comment>
<name>A0ABD2BL93_VESMC</name>
<evidence type="ECO:0000313" key="3">
    <source>
        <dbReference type="Proteomes" id="UP001607303"/>
    </source>
</evidence>
<gene>
    <name evidence="2" type="ORF">V1477_013990</name>
</gene>
<feature type="compositionally biased region" description="Basic and acidic residues" evidence="1">
    <location>
        <begin position="55"/>
        <end position="70"/>
    </location>
</feature>
<proteinExistence type="predicted"/>